<dbReference type="Proteomes" id="UP001500493">
    <property type="component" value="Unassembled WGS sequence"/>
</dbReference>
<feature type="compositionally biased region" description="Basic residues" evidence="1">
    <location>
        <begin position="50"/>
        <end position="62"/>
    </location>
</feature>
<accession>A0AAW3CC19</accession>
<sequence length="1067" mass="113458">MQTPTAASWQRQQQQQQQQQRGTDLAFSLSPQQRPSPSLMSPPSAPRQHGGGRHQHGHRHQYQRLPRASVPAPPPYSDFSGVASAGESVSPLLWSSEMPSPPRSPLQHQQPYHRRYRSSLPAPPPLRILTLSSDHSSLRRTRANAPRQQQQQRAHYVDSSARPAVGRAPPLSIAALEEHGAAEATARRGSRIHHRRSTRGRSNVQPHPSAMVLSKDQGEEETLPSTPVNQRIPAMVVPSYDVCNLNLSGAGESGPAAAAAAVVVGGTYRSSSLTSQVYQLKTAQPQPQLLQKLKLVDGVWRGVVPPQQQQQPPTSGQPMQRGTADHPYHDQVACHSFNSHCGGCERCLEGVADGAHVEGSSMGIHGESALARAPASPTRCHLAKSPTYRTPAMTTTTAAGTSCDPSMSALGGDWRSPSLAAANMWCHHQHYPQLYHARTTPASVAMRSSSVGLSDGLDMALSPISTPARAPRTPRQLQLDLHRVHYYHHAHSLSVPSLASEGPYTTYGQCSTPREADLAADTPLSTAPGAAASVAGRSYHQPLVTPTIVIARATPAAARDALIASTSIGAPLLHNNARTMPSSIAFDLASATAAARNLRAGSGVDVVTRRGGAIADHDNDDDGAALLRASSSAHLRYRRNADFLYAVDSADECETTAVPMTNAATAEGNAFMLAAAQATATMDSPVTLSHFVSSSSSAPSSEYCSPQQLRVGDAQQRAPGTATPARTAALRTYQPQNSAPYDRHGAHAASQPPHVGSGGILHRCATLTPLRSLRHDAVRWEGAKLLTTPPSATCCAASTGEGWRSPMLWDPRQARDDLEMEAVKHVARFALAQVAATAAAAGPAAATIWSSVSPSPAYATAPFDTVAQATVVAISPSHARDASRPEETRDYSVSQDTVAVEGEEEEAAEWLELLLHYRDRENESGRIRRALVDAAPAPQVPTAETEGASNPSAVAAATLSWWATSSLMREGLPSRGNGGALQQPQGRQLHHARTPSAVSSPSTGTATRAALAPPPSQLCAVMTAHRAARTIARCVHYHVWRMREGERRRVSASVAARLSRHASQRAA</sequence>
<feature type="region of interest" description="Disordered" evidence="1">
    <location>
        <begin position="180"/>
        <end position="209"/>
    </location>
</feature>
<organism evidence="2 3">
    <name type="scientific">Leishmania shawi</name>
    <dbReference type="NCBI Taxonomy" id="5680"/>
    <lineage>
        <taxon>Eukaryota</taxon>
        <taxon>Discoba</taxon>
        <taxon>Euglenozoa</taxon>
        <taxon>Kinetoplastea</taxon>
        <taxon>Metakinetoplastina</taxon>
        <taxon>Trypanosomatida</taxon>
        <taxon>Trypanosomatidae</taxon>
        <taxon>Leishmaniinae</taxon>
        <taxon>Leishmania</taxon>
        <taxon>Leishmania guyanensis species complex</taxon>
    </lineage>
</organism>
<feature type="compositionally biased region" description="Basic residues" evidence="1">
    <location>
        <begin position="188"/>
        <end position="199"/>
    </location>
</feature>
<feature type="region of interest" description="Disordered" evidence="1">
    <location>
        <begin position="972"/>
        <end position="1011"/>
    </location>
</feature>
<feature type="compositionally biased region" description="Low complexity" evidence="1">
    <location>
        <begin position="10"/>
        <end position="21"/>
    </location>
</feature>
<feature type="region of interest" description="Disordered" evidence="1">
    <location>
        <begin position="304"/>
        <end position="327"/>
    </location>
</feature>
<feature type="compositionally biased region" description="Low complexity" evidence="1">
    <location>
        <begin position="305"/>
        <end position="320"/>
    </location>
</feature>
<dbReference type="AlphaFoldDB" id="A0AAW3CC19"/>
<reference evidence="2" key="1">
    <citation type="submission" date="2024-02" db="EMBL/GenBank/DDBJ databases">
        <title>FIRST GENOME SEQUENCES OF Leishmania (Viannia) shawi, Leishmania (Viannia) lindenbergi AND Leishmania (Viannia) utingensis.</title>
        <authorList>
            <person name="Resadore F."/>
            <person name="Custodio M.G.F."/>
            <person name="Boite M.C."/>
            <person name="Cupolillo E."/>
            <person name="Ferreira G.E.M."/>
        </authorList>
    </citation>
    <scope>NUCLEOTIDE SEQUENCE</scope>
    <source>
        <strain evidence="2">MHOM/BR/2013/18 LTA MLF</strain>
    </source>
</reference>
<feature type="compositionally biased region" description="Low complexity" evidence="1">
    <location>
        <begin position="143"/>
        <end position="154"/>
    </location>
</feature>
<evidence type="ECO:0000313" key="2">
    <source>
        <dbReference type="EMBL" id="KAL0531961.1"/>
    </source>
</evidence>
<protein>
    <submittedName>
        <fullName evidence="2">Uncharacterized protein</fullName>
    </submittedName>
</protein>
<feature type="region of interest" description="Disordered" evidence="1">
    <location>
        <begin position="1"/>
        <end position="165"/>
    </location>
</feature>
<feature type="compositionally biased region" description="Basic and acidic residues" evidence="1">
    <location>
        <begin position="878"/>
        <end position="890"/>
    </location>
</feature>
<evidence type="ECO:0000256" key="1">
    <source>
        <dbReference type="SAM" id="MobiDB-lite"/>
    </source>
</evidence>
<dbReference type="EMBL" id="JBAMZJ010000001">
    <property type="protein sequence ID" value="KAL0531961.1"/>
    <property type="molecule type" value="Genomic_DNA"/>
</dbReference>
<evidence type="ECO:0000313" key="3">
    <source>
        <dbReference type="Proteomes" id="UP001500493"/>
    </source>
</evidence>
<feature type="compositionally biased region" description="Polar residues" evidence="1">
    <location>
        <begin position="996"/>
        <end position="1006"/>
    </location>
</feature>
<proteinExistence type="predicted"/>
<name>A0AAW3CC19_9TRYP</name>
<feature type="compositionally biased region" description="Low complexity" evidence="1">
    <location>
        <begin position="28"/>
        <end position="48"/>
    </location>
</feature>
<gene>
    <name evidence="2" type="ORF">Q4I32_000478</name>
</gene>
<feature type="region of interest" description="Disordered" evidence="1">
    <location>
        <begin position="877"/>
        <end position="897"/>
    </location>
</feature>
<comment type="caution">
    <text evidence="2">The sequence shown here is derived from an EMBL/GenBank/DDBJ whole genome shotgun (WGS) entry which is preliminary data.</text>
</comment>